<dbReference type="PANTHER" id="PTHR48097">
    <property type="entry name" value="L-THREONINE ALDOLASE-RELATED"/>
    <property type="match status" value="1"/>
</dbReference>
<evidence type="ECO:0000313" key="5">
    <source>
        <dbReference type="EMBL" id="GJG26918.1"/>
    </source>
</evidence>
<dbReference type="InterPro" id="IPR001597">
    <property type="entry name" value="ArAA_b-elim_lyase/Thr_aldolase"/>
</dbReference>
<keyword evidence="3" id="KW-0663">Pyridoxal phosphate</keyword>
<dbReference type="AlphaFoldDB" id="A0AA37MDR9"/>
<accession>A0AA37MDR9</accession>
<keyword evidence="5" id="KW-0456">Lyase</keyword>
<evidence type="ECO:0000256" key="2">
    <source>
        <dbReference type="ARBA" id="ARBA00006966"/>
    </source>
</evidence>
<evidence type="ECO:0000313" key="6">
    <source>
        <dbReference type="Proteomes" id="UP000887043"/>
    </source>
</evidence>
<dbReference type="EMBL" id="BPTR01000001">
    <property type="protein sequence ID" value="GJG26918.1"/>
    <property type="molecule type" value="Genomic_DNA"/>
</dbReference>
<evidence type="ECO:0000256" key="3">
    <source>
        <dbReference type="ARBA" id="ARBA00022898"/>
    </source>
</evidence>
<dbReference type="SUPFAM" id="SSF53383">
    <property type="entry name" value="PLP-dependent transferases"/>
    <property type="match status" value="1"/>
</dbReference>
<sequence>MISFESDYDNGVQPEILKRFVETNSEKTSGYGFDAFCTSAKEKIKKACGLEQAEIFFLIGGTQTNATVIDGLCAGYEGVIAAQTAHISVHESGAVEASGHKVLNIPSNGSKLQAEEIDHYMKNFLADETYEHMVQPRMVYITMPTELGDIYTRQELADIYEVCRKHHLYLYIDGARLGYGLMSQKCDFDLPYLASHCDVFYIGGTKVGAMFGEAVVFTNMRAPRYFFTHVKRHGALLAKGRMLGIQFDTLFTNNLYFNISKHAINCAEELKEVFARHGIKMGVDSPTNQQFVILTKSQKEHLMKHIAFEIWEPIDDKHLLCRFVTSWATTKEDIEGLDKALAQL</sequence>
<dbReference type="GO" id="GO:0006520">
    <property type="term" value="P:amino acid metabolic process"/>
    <property type="evidence" value="ECO:0007669"/>
    <property type="project" value="InterPro"/>
</dbReference>
<dbReference type="PANTHER" id="PTHR48097:SF5">
    <property type="entry name" value="LOW SPECIFICITY L-THREONINE ALDOLASE"/>
    <property type="match status" value="1"/>
</dbReference>
<evidence type="ECO:0000259" key="4">
    <source>
        <dbReference type="Pfam" id="PF01212"/>
    </source>
</evidence>
<comment type="similarity">
    <text evidence="2">Belongs to the threonine aldolase family.</text>
</comment>
<dbReference type="Gene3D" id="3.40.640.10">
    <property type="entry name" value="Type I PLP-dependent aspartate aminotransferase-like (Major domain)"/>
    <property type="match status" value="1"/>
</dbReference>
<dbReference type="Pfam" id="PF01212">
    <property type="entry name" value="Beta_elim_lyase"/>
    <property type="match status" value="1"/>
</dbReference>
<comment type="caution">
    <text evidence="5">The sequence shown here is derived from an EMBL/GenBank/DDBJ whole genome shotgun (WGS) entry which is preliminary data.</text>
</comment>
<dbReference type="InterPro" id="IPR015424">
    <property type="entry name" value="PyrdxlP-dep_Trfase"/>
</dbReference>
<evidence type="ECO:0000256" key="1">
    <source>
        <dbReference type="ARBA" id="ARBA00001933"/>
    </source>
</evidence>
<reference evidence="5" key="1">
    <citation type="submission" date="2021-08" db="EMBL/GenBank/DDBJ databases">
        <title>Prevotella lacticifex sp. nov., isolated from rumen of cow.</title>
        <authorList>
            <person name="Shinkai T."/>
            <person name="Ikeyama N."/>
            <person name="Kumagai M."/>
            <person name="Ohmori H."/>
            <person name="Sakamoto M."/>
            <person name="Ohkuma M."/>
            <person name="Mitsumori M."/>
        </authorList>
    </citation>
    <scope>NUCLEOTIDE SEQUENCE</scope>
    <source>
        <strain evidence="5">DSM 11371</strain>
    </source>
</reference>
<dbReference type="InterPro" id="IPR015422">
    <property type="entry name" value="PyrdxlP-dep_Trfase_small"/>
</dbReference>
<gene>
    <name evidence="5" type="ORF">PRRU23_06180</name>
</gene>
<protein>
    <submittedName>
        <fullName evidence="5">Amino acid lyase</fullName>
    </submittedName>
</protein>
<feature type="domain" description="Aromatic amino acid beta-eliminating lyase/threonine aldolase" evidence="4">
    <location>
        <begin position="14"/>
        <end position="293"/>
    </location>
</feature>
<dbReference type="Gene3D" id="3.90.1150.10">
    <property type="entry name" value="Aspartate Aminotransferase, domain 1"/>
    <property type="match status" value="1"/>
</dbReference>
<dbReference type="GO" id="GO:0016829">
    <property type="term" value="F:lyase activity"/>
    <property type="evidence" value="ECO:0007669"/>
    <property type="project" value="UniProtKB-KW"/>
</dbReference>
<dbReference type="InterPro" id="IPR015421">
    <property type="entry name" value="PyrdxlP-dep_Trfase_major"/>
</dbReference>
<proteinExistence type="inferred from homology"/>
<organism evidence="5 6">
    <name type="scientific">Segatella bryantii</name>
    <name type="common">Prevotella bryantii</name>
    <dbReference type="NCBI Taxonomy" id="77095"/>
    <lineage>
        <taxon>Bacteria</taxon>
        <taxon>Pseudomonadati</taxon>
        <taxon>Bacteroidota</taxon>
        <taxon>Bacteroidia</taxon>
        <taxon>Bacteroidales</taxon>
        <taxon>Prevotellaceae</taxon>
        <taxon>Segatella</taxon>
    </lineage>
</organism>
<dbReference type="Proteomes" id="UP000887043">
    <property type="component" value="Unassembled WGS sequence"/>
</dbReference>
<name>A0AA37MDR9_SEGBR</name>
<dbReference type="RefSeq" id="WP_006281348.1">
    <property type="nucleotide sequence ID" value="NZ_BPTR01000001.1"/>
</dbReference>
<comment type="cofactor">
    <cofactor evidence="1">
        <name>pyridoxal 5'-phosphate</name>
        <dbReference type="ChEBI" id="CHEBI:597326"/>
    </cofactor>
</comment>